<comment type="subunit">
    <text evidence="4">Has multiple subunits with at least A(3), B(3), C, D, E, F, H, I and proteolipid K(x).</text>
</comment>
<comment type="similarity">
    <text evidence="1 4">Belongs to the V-ATPase D subunit family.</text>
</comment>
<keyword evidence="4" id="KW-0375">Hydrogen ion transport</keyword>
<evidence type="ECO:0000313" key="7">
    <source>
        <dbReference type="Proteomes" id="UP001451606"/>
    </source>
</evidence>
<dbReference type="GO" id="GO:0042777">
    <property type="term" value="P:proton motive force-driven plasma membrane ATP synthesis"/>
    <property type="evidence" value="ECO:0007669"/>
    <property type="project" value="UniProtKB-UniRule"/>
</dbReference>
<feature type="coiled-coil region" evidence="5">
    <location>
        <begin position="144"/>
        <end position="171"/>
    </location>
</feature>
<dbReference type="EMBL" id="CP133772">
    <property type="protein sequence ID" value="WYY00978.1"/>
    <property type="molecule type" value="Genomic_DNA"/>
</dbReference>
<evidence type="ECO:0000256" key="4">
    <source>
        <dbReference type="HAMAP-Rule" id="MF_00271"/>
    </source>
</evidence>
<dbReference type="NCBIfam" id="TIGR00309">
    <property type="entry name" value="V_ATPase_subD"/>
    <property type="match status" value="1"/>
</dbReference>
<keyword evidence="3 4" id="KW-0406">Ion transport</keyword>
<comment type="subcellular location">
    <subcellularLocation>
        <location evidence="4">Cell membrane</location>
        <topology evidence="4">Peripheral membrane protein</topology>
    </subcellularLocation>
</comment>
<evidence type="ECO:0000256" key="2">
    <source>
        <dbReference type="ARBA" id="ARBA00022448"/>
    </source>
</evidence>
<dbReference type="GO" id="GO:0046933">
    <property type="term" value="F:proton-transporting ATP synthase activity, rotational mechanism"/>
    <property type="evidence" value="ECO:0007669"/>
    <property type="project" value="UniProtKB-UniRule"/>
</dbReference>
<dbReference type="GO" id="GO:0005886">
    <property type="term" value="C:plasma membrane"/>
    <property type="evidence" value="ECO:0007669"/>
    <property type="project" value="UniProtKB-SubCell"/>
</dbReference>
<dbReference type="Pfam" id="PF01813">
    <property type="entry name" value="ATP-synt_D"/>
    <property type="match status" value="1"/>
</dbReference>
<dbReference type="HAMAP" id="MF_00271">
    <property type="entry name" value="ATP_synth_D_arch"/>
    <property type="match status" value="1"/>
</dbReference>
<sequence length="215" mass="24740">MPSVDIRPTRIELIKTKKRIKLAQRGLDLLKMKRSSLVLEFFNISRQVKGMRENLRQEVGDAIQSVKMAEVIEGPMMMETVAYMSANQKVDSGVKNVMGVKIPELTMSYSQTVLSNVYRTISVPVSINDSIRKFERVFQSIIEIAEKENSMRKLLHEIENTKRRSNAIENILIPELTKTAKIIRMHLDEIERDTFATLKFIKKKMERKEGAGEVV</sequence>
<name>A0AAX4NIE1_9ARCH</name>
<comment type="function">
    <text evidence="4">Component of the A-type ATP synthase that produces ATP from ADP in the presence of a proton gradient across the membrane.</text>
</comment>
<dbReference type="AlphaFoldDB" id="A0AAX4NIE1"/>
<evidence type="ECO:0000256" key="5">
    <source>
        <dbReference type="SAM" id="Coils"/>
    </source>
</evidence>
<keyword evidence="4" id="KW-1003">Cell membrane</keyword>
<proteinExistence type="inferred from homology"/>
<dbReference type="GO" id="GO:0046961">
    <property type="term" value="F:proton-transporting ATPase activity, rotational mechanism"/>
    <property type="evidence" value="ECO:0007669"/>
    <property type="project" value="InterPro"/>
</dbReference>
<keyword evidence="7" id="KW-1185">Reference proteome</keyword>
<dbReference type="Proteomes" id="UP001451606">
    <property type="component" value="Chromosome"/>
</dbReference>
<dbReference type="GO" id="GO:0005524">
    <property type="term" value="F:ATP binding"/>
    <property type="evidence" value="ECO:0007669"/>
    <property type="project" value="UniProtKB-UniRule"/>
</dbReference>
<gene>
    <name evidence="4" type="primary">atpD</name>
    <name evidence="6" type="ORF">OXIME_001571</name>
</gene>
<evidence type="ECO:0000256" key="1">
    <source>
        <dbReference type="ARBA" id="ARBA00005850"/>
    </source>
</evidence>
<evidence type="ECO:0000256" key="3">
    <source>
        <dbReference type="ARBA" id="ARBA00023065"/>
    </source>
</evidence>
<organism evidence="6 7">
    <name type="scientific">Oxyplasma meridianum</name>
    <dbReference type="NCBI Taxonomy" id="3073602"/>
    <lineage>
        <taxon>Archaea</taxon>
        <taxon>Methanobacteriati</taxon>
        <taxon>Thermoplasmatota</taxon>
        <taxon>Thermoplasmata</taxon>
        <taxon>Thermoplasmatales</taxon>
        <taxon>Thermoplasmataceae</taxon>
        <taxon>Oxyplasma</taxon>
    </lineage>
</organism>
<dbReference type="KEGG" id="omr:OXIME_001571"/>
<evidence type="ECO:0000313" key="6">
    <source>
        <dbReference type="EMBL" id="WYY00978.1"/>
    </source>
</evidence>
<keyword evidence="2 4" id="KW-0813">Transport</keyword>
<keyword evidence="4" id="KW-0066">ATP synthesis</keyword>
<dbReference type="PANTHER" id="PTHR11671">
    <property type="entry name" value="V-TYPE ATP SYNTHASE SUBUNIT D"/>
    <property type="match status" value="1"/>
</dbReference>
<dbReference type="RefSeq" id="WP_393971301.1">
    <property type="nucleotide sequence ID" value="NZ_CP133772.1"/>
</dbReference>
<dbReference type="GeneID" id="95968309"/>
<reference evidence="6 7" key="1">
    <citation type="submission" date="2023-09" db="EMBL/GenBank/DDBJ databases">
        <authorList>
            <person name="Golyshina O.V."/>
            <person name="Lunev E.A."/>
            <person name="Bargiela R."/>
            <person name="Gaines M.C."/>
            <person name="Daum B."/>
            <person name="Bale N.J."/>
            <person name="Koenen M."/>
            <person name="Sinninghe Damst J.S."/>
            <person name="Yakimov M."/>
            <person name="Golyshin P.N."/>
        </authorList>
    </citation>
    <scope>NUCLEOTIDE SEQUENCE [LARGE SCALE GENOMIC DNA]</scope>
    <source>
        <strain evidence="6 7">M1</strain>
    </source>
</reference>
<protein>
    <recommendedName>
        <fullName evidence="4">A-type ATP synthase subunit D</fullName>
    </recommendedName>
</protein>
<dbReference type="Gene3D" id="1.10.287.3240">
    <property type="match status" value="1"/>
</dbReference>
<dbReference type="NCBIfam" id="NF001545">
    <property type="entry name" value="PRK00373.1-4"/>
    <property type="match status" value="1"/>
</dbReference>
<dbReference type="InterPro" id="IPR002699">
    <property type="entry name" value="V_ATPase_D"/>
</dbReference>
<keyword evidence="4" id="KW-0472">Membrane</keyword>
<accession>A0AAX4NIE1</accession>
<keyword evidence="5" id="KW-0175">Coiled coil</keyword>